<reference evidence="2" key="1">
    <citation type="journal article" date="2014" name="Int. J. Syst. Evol. Microbiol.">
        <title>Complete genome sequence of Corynebacterium casei LMG S-19264T (=DSM 44701T), isolated from a smear-ripened cheese.</title>
        <authorList>
            <consortium name="US DOE Joint Genome Institute (JGI-PGF)"/>
            <person name="Walter F."/>
            <person name="Albersmeier A."/>
            <person name="Kalinowski J."/>
            <person name="Ruckert C."/>
        </authorList>
    </citation>
    <scope>NUCLEOTIDE SEQUENCE</scope>
    <source>
        <strain evidence="2">CGMCC 1.16067</strain>
    </source>
</reference>
<dbReference type="Proteomes" id="UP000649179">
    <property type="component" value="Unassembled WGS sequence"/>
</dbReference>
<dbReference type="Pfam" id="PF07332">
    <property type="entry name" value="Phage_holin_3_6"/>
    <property type="match status" value="1"/>
</dbReference>
<organism evidence="2 3">
    <name type="scientific">Marmoricola endophyticus</name>
    <dbReference type="NCBI Taxonomy" id="2040280"/>
    <lineage>
        <taxon>Bacteria</taxon>
        <taxon>Bacillati</taxon>
        <taxon>Actinomycetota</taxon>
        <taxon>Actinomycetes</taxon>
        <taxon>Propionibacteriales</taxon>
        <taxon>Nocardioidaceae</taxon>
        <taxon>Marmoricola</taxon>
    </lineage>
</organism>
<keyword evidence="1" id="KW-1133">Transmembrane helix</keyword>
<reference evidence="2" key="2">
    <citation type="submission" date="2020-09" db="EMBL/GenBank/DDBJ databases">
        <authorList>
            <person name="Sun Q."/>
            <person name="Zhou Y."/>
        </authorList>
    </citation>
    <scope>NUCLEOTIDE SEQUENCE</scope>
    <source>
        <strain evidence="2">CGMCC 1.16067</strain>
    </source>
</reference>
<proteinExistence type="predicted"/>
<keyword evidence="3" id="KW-1185">Reference proteome</keyword>
<protein>
    <submittedName>
        <fullName evidence="2">Membrane protein</fullName>
    </submittedName>
</protein>
<feature type="transmembrane region" description="Helical" evidence="1">
    <location>
        <begin position="84"/>
        <end position="105"/>
    </location>
</feature>
<comment type="caution">
    <text evidence="2">The sequence shown here is derived from an EMBL/GenBank/DDBJ whole genome shotgun (WGS) entry which is preliminary data.</text>
</comment>
<name>A0A917BMN5_9ACTN</name>
<dbReference type="RefSeq" id="WP_188780034.1">
    <property type="nucleotide sequence ID" value="NZ_BMKQ01000001.1"/>
</dbReference>
<gene>
    <name evidence="2" type="ORF">GCM10011519_24620</name>
</gene>
<evidence type="ECO:0000256" key="1">
    <source>
        <dbReference type="SAM" id="Phobius"/>
    </source>
</evidence>
<dbReference type="EMBL" id="BMKQ01000001">
    <property type="protein sequence ID" value="GGF49733.1"/>
    <property type="molecule type" value="Genomic_DNA"/>
</dbReference>
<feature type="transmembrane region" description="Helical" evidence="1">
    <location>
        <begin position="55"/>
        <end position="78"/>
    </location>
</feature>
<evidence type="ECO:0000313" key="3">
    <source>
        <dbReference type="Proteomes" id="UP000649179"/>
    </source>
</evidence>
<keyword evidence="1" id="KW-0812">Transmembrane</keyword>
<keyword evidence="1" id="KW-0472">Membrane</keyword>
<accession>A0A917BMN5</accession>
<sequence length="146" mass="14818">MSEQTPGTRSTAEESTGQLVAQLGDQLGTLVRAEMELARAELTASAKRAGLGAGLFGTAGVIGLYTVGCAVATAILALALVVDAWLAALIVTVVLALIAAVATLIGKKQIGAAPAPVQHSVASVKTDVDIVTHHEHDADRAEESKP</sequence>
<evidence type="ECO:0000313" key="2">
    <source>
        <dbReference type="EMBL" id="GGF49733.1"/>
    </source>
</evidence>
<dbReference type="AlphaFoldDB" id="A0A917BMN5"/>
<dbReference type="InterPro" id="IPR009937">
    <property type="entry name" value="Phage_holin_3_6"/>
</dbReference>